<evidence type="ECO:0000313" key="2">
    <source>
        <dbReference type="Proteomes" id="UP000886501"/>
    </source>
</evidence>
<reference evidence="1" key="2">
    <citation type="journal article" date="2020" name="Nat. Commun.">
        <title>Large-scale genome sequencing of mycorrhizal fungi provides insights into the early evolution of symbiotic traits.</title>
        <authorList>
            <person name="Miyauchi S."/>
            <person name="Kiss E."/>
            <person name="Kuo A."/>
            <person name="Drula E."/>
            <person name="Kohler A."/>
            <person name="Sanchez-Garcia M."/>
            <person name="Morin E."/>
            <person name="Andreopoulos B."/>
            <person name="Barry K.W."/>
            <person name="Bonito G."/>
            <person name="Buee M."/>
            <person name="Carver A."/>
            <person name="Chen C."/>
            <person name="Cichocki N."/>
            <person name="Clum A."/>
            <person name="Culley D."/>
            <person name="Crous P.W."/>
            <person name="Fauchery L."/>
            <person name="Girlanda M."/>
            <person name="Hayes R.D."/>
            <person name="Keri Z."/>
            <person name="LaButti K."/>
            <person name="Lipzen A."/>
            <person name="Lombard V."/>
            <person name="Magnuson J."/>
            <person name="Maillard F."/>
            <person name="Murat C."/>
            <person name="Nolan M."/>
            <person name="Ohm R.A."/>
            <person name="Pangilinan J."/>
            <person name="Pereira M.F."/>
            <person name="Perotto S."/>
            <person name="Peter M."/>
            <person name="Pfister S."/>
            <person name="Riley R."/>
            <person name="Sitrit Y."/>
            <person name="Stielow J.B."/>
            <person name="Szollosi G."/>
            <person name="Zifcakova L."/>
            <person name="Stursova M."/>
            <person name="Spatafora J.W."/>
            <person name="Tedersoo L."/>
            <person name="Vaario L.M."/>
            <person name="Yamada A."/>
            <person name="Yan M."/>
            <person name="Wang P."/>
            <person name="Xu J."/>
            <person name="Bruns T."/>
            <person name="Baldrian P."/>
            <person name="Vilgalys R."/>
            <person name="Dunand C."/>
            <person name="Henrissat B."/>
            <person name="Grigoriev I.V."/>
            <person name="Hibbett D."/>
            <person name="Nagy L.G."/>
            <person name="Martin F.M."/>
        </authorList>
    </citation>
    <scope>NUCLEOTIDE SEQUENCE</scope>
    <source>
        <strain evidence="1">P2</strain>
    </source>
</reference>
<gene>
    <name evidence="1" type="ORF">BDM02DRAFT_3190207</name>
</gene>
<dbReference type="Proteomes" id="UP000886501">
    <property type="component" value="Unassembled WGS sequence"/>
</dbReference>
<reference evidence="1" key="1">
    <citation type="submission" date="2019-10" db="EMBL/GenBank/DDBJ databases">
        <authorList>
            <consortium name="DOE Joint Genome Institute"/>
            <person name="Kuo A."/>
            <person name="Miyauchi S."/>
            <person name="Kiss E."/>
            <person name="Drula E."/>
            <person name="Kohler A."/>
            <person name="Sanchez-Garcia M."/>
            <person name="Andreopoulos B."/>
            <person name="Barry K.W."/>
            <person name="Bonito G."/>
            <person name="Buee M."/>
            <person name="Carver A."/>
            <person name="Chen C."/>
            <person name="Cichocki N."/>
            <person name="Clum A."/>
            <person name="Culley D."/>
            <person name="Crous P.W."/>
            <person name="Fauchery L."/>
            <person name="Girlanda M."/>
            <person name="Hayes R."/>
            <person name="Keri Z."/>
            <person name="Labutti K."/>
            <person name="Lipzen A."/>
            <person name="Lombard V."/>
            <person name="Magnuson J."/>
            <person name="Maillard F."/>
            <person name="Morin E."/>
            <person name="Murat C."/>
            <person name="Nolan M."/>
            <person name="Ohm R."/>
            <person name="Pangilinan J."/>
            <person name="Pereira M."/>
            <person name="Perotto S."/>
            <person name="Peter M."/>
            <person name="Riley R."/>
            <person name="Sitrit Y."/>
            <person name="Stielow B."/>
            <person name="Szollosi G."/>
            <person name="Zifcakova L."/>
            <person name="Stursova M."/>
            <person name="Spatafora J.W."/>
            <person name="Tedersoo L."/>
            <person name="Vaario L.-M."/>
            <person name="Yamada A."/>
            <person name="Yan M."/>
            <person name="Wang P."/>
            <person name="Xu J."/>
            <person name="Bruns T."/>
            <person name="Baldrian P."/>
            <person name="Vilgalys R."/>
            <person name="Henrissat B."/>
            <person name="Grigoriev I.V."/>
            <person name="Hibbett D."/>
            <person name="Nagy L.G."/>
            <person name="Martin F.M."/>
        </authorList>
    </citation>
    <scope>NUCLEOTIDE SEQUENCE</scope>
    <source>
        <strain evidence="1">P2</strain>
    </source>
</reference>
<accession>A0ACB6Z5D0</accession>
<keyword evidence="2" id="KW-1185">Reference proteome</keyword>
<evidence type="ECO:0000313" key="1">
    <source>
        <dbReference type="EMBL" id="KAF9644875.1"/>
    </source>
</evidence>
<comment type="caution">
    <text evidence="1">The sequence shown here is derived from an EMBL/GenBank/DDBJ whole genome shotgun (WGS) entry which is preliminary data.</text>
</comment>
<name>A0ACB6Z5D0_THEGA</name>
<organism evidence="1 2">
    <name type="scientific">Thelephora ganbajun</name>
    <name type="common">Ganba fungus</name>
    <dbReference type="NCBI Taxonomy" id="370292"/>
    <lineage>
        <taxon>Eukaryota</taxon>
        <taxon>Fungi</taxon>
        <taxon>Dikarya</taxon>
        <taxon>Basidiomycota</taxon>
        <taxon>Agaricomycotina</taxon>
        <taxon>Agaricomycetes</taxon>
        <taxon>Thelephorales</taxon>
        <taxon>Thelephoraceae</taxon>
        <taxon>Thelephora</taxon>
    </lineage>
</organism>
<protein>
    <submittedName>
        <fullName evidence="1">Kinase-like protein</fullName>
    </submittedName>
</protein>
<sequence>MSLQRLYDLDRTFPDRLDKLLHDKEYIDELRGLPERELRQLVDHLNEVLVRLDRGGPGSSRKCLRVLRKICGFRKVLPTAYELPRDLLSLSQSPNANGGYCDAYEGTISVKVCIKRLRISVTGDQEKVKELFCKEAVVWKHLNHSNIVPFKGVTLDPLQLVSEWMPGGELRHYVRENPQANLINLSLGVAQGLAYLHSSGVIHGDLKGPNIMVDESGNARITDFGLAKIARGSNSLTGTSEDQNHTIRWTAPEILRSGQAVSKESDVFSFGMVMTEIFTGEVPFKTLKALEIVMRITHGERPGRPSHPKFTENLWELTQRCWTEAPQDRPKMEEVLKELSAF</sequence>
<dbReference type="EMBL" id="MU118115">
    <property type="protein sequence ID" value="KAF9644875.1"/>
    <property type="molecule type" value="Genomic_DNA"/>
</dbReference>
<proteinExistence type="predicted"/>